<dbReference type="OrthoDB" id="3647690at2759"/>
<protein>
    <submittedName>
        <fullName evidence="1">Uncharacterized protein</fullName>
    </submittedName>
</protein>
<dbReference type="AlphaFoldDB" id="A0A814JWA1"/>
<proteinExistence type="predicted"/>
<gene>
    <name evidence="1" type="ORF">OXX778_LOCUS18517</name>
</gene>
<evidence type="ECO:0000313" key="1">
    <source>
        <dbReference type="EMBL" id="CAF1044533.1"/>
    </source>
</evidence>
<dbReference type="EMBL" id="CAJNOC010005171">
    <property type="protein sequence ID" value="CAF1044533.1"/>
    <property type="molecule type" value="Genomic_DNA"/>
</dbReference>
<organism evidence="1 2">
    <name type="scientific">Brachionus calyciflorus</name>
    <dbReference type="NCBI Taxonomy" id="104777"/>
    <lineage>
        <taxon>Eukaryota</taxon>
        <taxon>Metazoa</taxon>
        <taxon>Spiralia</taxon>
        <taxon>Gnathifera</taxon>
        <taxon>Rotifera</taxon>
        <taxon>Eurotatoria</taxon>
        <taxon>Monogononta</taxon>
        <taxon>Pseudotrocha</taxon>
        <taxon>Ploima</taxon>
        <taxon>Brachionidae</taxon>
        <taxon>Brachionus</taxon>
    </lineage>
</organism>
<keyword evidence="2" id="KW-1185">Reference proteome</keyword>
<accession>A0A814JWA1</accession>
<dbReference type="Proteomes" id="UP000663879">
    <property type="component" value="Unassembled WGS sequence"/>
</dbReference>
<evidence type="ECO:0000313" key="2">
    <source>
        <dbReference type="Proteomes" id="UP000663879"/>
    </source>
</evidence>
<sequence length="264" mass="31167">MNHKELVYYLNENCISIDLSDVELREISKKEGLINYTMAYLPELKIIKVNKNETFTNVNELVMLKKNRLDNESPSIYLDRTFTTVTPSMLDDSSIEKYETERKKNVRIKCWKVYAKATGKDVRKKEFLIYCEKNGIEVPIKPYEKTVFGFMIKKFDKEENYFLIDRSNQKSEKLRLMKKETITSNKESLPNFVEAKDILWDIDGIIGCRKNGNKLKGFVHGRKTWEPFENIQPGNEQNGQTKISYNKNVHFEDYKRKNVVIDLF</sequence>
<reference evidence="1" key="1">
    <citation type="submission" date="2021-02" db="EMBL/GenBank/DDBJ databases">
        <authorList>
            <person name="Nowell W R."/>
        </authorList>
    </citation>
    <scope>NUCLEOTIDE SEQUENCE</scope>
    <source>
        <strain evidence="1">Ploen Becks lab</strain>
    </source>
</reference>
<name>A0A814JWA1_9BILA</name>
<comment type="caution">
    <text evidence="1">The sequence shown here is derived from an EMBL/GenBank/DDBJ whole genome shotgun (WGS) entry which is preliminary data.</text>
</comment>